<dbReference type="EMBL" id="CP012159">
    <property type="protein sequence ID" value="AKT36210.1"/>
    <property type="molecule type" value="Genomic_DNA"/>
</dbReference>
<dbReference type="PANTHER" id="PTHR24422:SF10">
    <property type="entry name" value="CHEMOTAXIS PROTEIN METHYLTRANSFERASE 2"/>
    <property type="match status" value="1"/>
</dbReference>
<dbReference type="InterPro" id="IPR022642">
    <property type="entry name" value="CheR_C"/>
</dbReference>
<dbReference type="RefSeq" id="WP_050428765.1">
    <property type="nucleotide sequence ID" value="NZ_CP012159.1"/>
</dbReference>
<keyword evidence="3" id="KW-0489">Methyltransferase</keyword>
<dbReference type="STRING" id="52.CMC5_003240"/>
<protein>
    <recommendedName>
        <fullName evidence="2">protein-glutamate O-methyltransferase</fullName>
        <ecNumber evidence="2">2.1.1.80</ecNumber>
    </recommendedName>
</protein>
<gene>
    <name evidence="7" type="primary">cheR</name>
    <name evidence="7" type="ORF">CMC5_003240</name>
</gene>
<dbReference type="InterPro" id="IPR050903">
    <property type="entry name" value="Bact_Chemotaxis_MeTrfase"/>
</dbReference>
<dbReference type="OrthoDB" id="9786165at2"/>
<feature type="domain" description="CheR-type methyltransferase" evidence="6">
    <location>
        <begin position="14"/>
        <end position="274"/>
    </location>
</feature>
<dbReference type="Gene3D" id="3.40.50.150">
    <property type="entry name" value="Vaccinia Virus protein VP39"/>
    <property type="match status" value="1"/>
</dbReference>
<dbReference type="PATRIC" id="fig|52.7.peg.347"/>
<dbReference type="GO" id="GO:0032259">
    <property type="term" value="P:methylation"/>
    <property type="evidence" value="ECO:0007669"/>
    <property type="project" value="UniProtKB-KW"/>
</dbReference>
<evidence type="ECO:0000256" key="5">
    <source>
        <dbReference type="ARBA" id="ARBA00022691"/>
    </source>
</evidence>
<dbReference type="AlphaFoldDB" id="A0A0K1E5Q9"/>
<dbReference type="KEGG" id="ccro:CMC5_003240"/>
<keyword evidence="4" id="KW-0808">Transferase</keyword>
<dbReference type="CDD" id="cd02440">
    <property type="entry name" value="AdoMet_MTases"/>
    <property type="match status" value="1"/>
</dbReference>
<dbReference type="InterPro" id="IPR000780">
    <property type="entry name" value="CheR_MeTrfase"/>
</dbReference>
<proteinExistence type="predicted"/>
<dbReference type="PANTHER" id="PTHR24422">
    <property type="entry name" value="CHEMOTAXIS PROTEIN METHYLTRANSFERASE"/>
    <property type="match status" value="1"/>
</dbReference>
<evidence type="ECO:0000259" key="6">
    <source>
        <dbReference type="PROSITE" id="PS50123"/>
    </source>
</evidence>
<dbReference type="SUPFAM" id="SSF47757">
    <property type="entry name" value="Chemotaxis receptor methyltransferase CheR, N-terminal domain"/>
    <property type="match status" value="1"/>
</dbReference>
<organism evidence="7 8">
    <name type="scientific">Chondromyces crocatus</name>
    <dbReference type="NCBI Taxonomy" id="52"/>
    <lineage>
        <taxon>Bacteria</taxon>
        <taxon>Pseudomonadati</taxon>
        <taxon>Myxococcota</taxon>
        <taxon>Polyangia</taxon>
        <taxon>Polyangiales</taxon>
        <taxon>Polyangiaceae</taxon>
        <taxon>Chondromyces</taxon>
    </lineage>
</organism>
<keyword evidence="5" id="KW-0949">S-adenosyl-L-methionine</keyword>
<dbReference type="SUPFAM" id="SSF53335">
    <property type="entry name" value="S-adenosyl-L-methionine-dependent methyltransferases"/>
    <property type="match status" value="1"/>
</dbReference>
<dbReference type="EC" id="2.1.1.80" evidence="2"/>
<dbReference type="Pfam" id="PF01739">
    <property type="entry name" value="CheR"/>
    <property type="match status" value="1"/>
</dbReference>
<name>A0A0K1E5Q9_CHOCO</name>
<dbReference type="InterPro" id="IPR029063">
    <property type="entry name" value="SAM-dependent_MTases_sf"/>
</dbReference>
<evidence type="ECO:0000313" key="7">
    <source>
        <dbReference type="EMBL" id="AKT36210.1"/>
    </source>
</evidence>
<evidence type="ECO:0000313" key="8">
    <source>
        <dbReference type="Proteomes" id="UP000067626"/>
    </source>
</evidence>
<dbReference type="Proteomes" id="UP000067626">
    <property type="component" value="Chromosome"/>
</dbReference>
<evidence type="ECO:0000256" key="1">
    <source>
        <dbReference type="ARBA" id="ARBA00001541"/>
    </source>
</evidence>
<evidence type="ECO:0000256" key="3">
    <source>
        <dbReference type="ARBA" id="ARBA00022603"/>
    </source>
</evidence>
<keyword evidence="8" id="KW-1185">Reference proteome</keyword>
<dbReference type="SMART" id="SM00138">
    <property type="entry name" value="MeTrc"/>
    <property type="match status" value="1"/>
</dbReference>
<comment type="catalytic activity">
    <reaction evidence="1">
        <text>L-glutamyl-[protein] + S-adenosyl-L-methionine = [protein]-L-glutamate 5-O-methyl ester + S-adenosyl-L-homocysteine</text>
        <dbReference type="Rhea" id="RHEA:24452"/>
        <dbReference type="Rhea" id="RHEA-COMP:10208"/>
        <dbReference type="Rhea" id="RHEA-COMP:10311"/>
        <dbReference type="ChEBI" id="CHEBI:29973"/>
        <dbReference type="ChEBI" id="CHEBI:57856"/>
        <dbReference type="ChEBI" id="CHEBI:59789"/>
        <dbReference type="ChEBI" id="CHEBI:82795"/>
        <dbReference type="EC" id="2.1.1.80"/>
    </reaction>
</comment>
<reference evidence="7 8" key="1">
    <citation type="submission" date="2015-07" db="EMBL/GenBank/DDBJ databases">
        <title>Genome analysis of myxobacterium Chondromyces crocatus Cm c5 reveals a high potential for natural compound synthesis and the genetic basis for the loss of fruiting body formation.</title>
        <authorList>
            <person name="Zaburannyi N."/>
            <person name="Bunk B."/>
            <person name="Maier J."/>
            <person name="Overmann J."/>
            <person name="Mueller R."/>
        </authorList>
    </citation>
    <scope>NUCLEOTIDE SEQUENCE [LARGE SCALE GENOMIC DNA]</scope>
    <source>
        <strain evidence="7 8">Cm c5</strain>
    </source>
</reference>
<dbReference type="GO" id="GO:0008983">
    <property type="term" value="F:protein-glutamate O-methyltransferase activity"/>
    <property type="evidence" value="ECO:0007669"/>
    <property type="project" value="UniProtKB-EC"/>
</dbReference>
<dbReference type="Gene3D" id="1.10.155.10">
    <property type="entry name" value="Chemotaxis receptor methyltransferase CheR, N-terminal domain"/>
    <property type="match status" value="1"/>
</dbReference>
<dbReference type="InterPro" id="IPR036804">
    <property type="entry name" value="CheR_N_sf"/>
</dbReference>
<accession>A0A0K1E5Q9</accession>
<evidence type="ECO:0000256" key="4">
    <source>
        <dbReference type="ARBA" id="ARBA00022679"/>
    </source>
</evidence>
<sequence length="274" mass="30380">MSGARLSPQVSTLLCRFVEERTGIHYGPETLDLFVEKLTRRIAVSGHESALDYYYYLRYDPEGVAEMDALIDALVVGETYLFREATQLRALCDEVLVPAVEAGRRPRVWSAACATGEEPITLAMLLHERGIHTQVEIIASDISRAAVDRARSGELSRRAIRSELPEEAARWIHTAPDGSVQASPSLVAEIDFRRVNLIDGLAVQALGSFDAIICRNALIYFSDDTMRHVIELLYGALVPGGFLLIGASESLLRLGTLLRCEERRGVFFYRKAAP</sequence>
<dbReference type="PRINTS" id="PR00996">
    <property type="entry name" value="CHERMTFRASE"/>
</dbReference>
<dbReference type="PROSITE" id="PS50123">
    <property type="entry name" value="CHER"/>
    <property type="match status" value="1"/>
</dbReference>
<evidence type="ECO:0000256" key="2">
    <source>
        <dbReference type="ARBA" id="ARBA00012534"/>
    </source>
</evidence>